<feature type="non-terminal residue" evidence="7">
    <location>
        <position position="1"/>
    </location>
</feature>
<gene>
    <name evidence="7" type="ORF">S01H4_64235</name>
</gene>
<reference evidence="7" key="1">
    <citation type="journal article" date="2014" name="Front. Microbiol.">
        <title>High frequency of phylogenetically diverse reductive dehalogenase-homologous genes in deep subseafloor sedimentary metagenomes.</title>
        <authorList>
            <person name="Kawai M."/>
            <person name="Futagami T."/>
            <person name="Toyoda A."/>
            <person name="Takaki Y."/>
            <person name="Nishi S."/>
            <person name="Hori S."/>
            <person name="Arai W."/>
            <person name="Tsubouchi T."/>
            <person name="Morono Y."/>
            <person name="Uchiyama I."/>
            <person name="Ito T."/>
            <person name="Fujiyama A."/>
            <person name="Inagaki F."/>
            <person name="Takami H."/>
        </authorList>
    </citation>
    <scope>NUCLEOTIDE SEQUENCE</scope>
    <source>
        <strain evidence="7">Expedition CK06-06</strain>
    </source>
</reference>
<name>X1CLF8_9ZZZZ</name>
<comment type="similarity">
    <text evidence="2">Belongs to the zinc-containing alcohol dehydrogenase family.</text>
</comment>
<comment type="cofactor">
    <cofactor evidence="1">
        <name>Zn(2+)</name>
        <dbReference type="ChEBI" id="CHEBI:29105"/>
    </cofactor>
</comment>
<feature type="non-terminal residue" evidence="7">
    <location>
        <position position="127"/>
    </location>
</feature>
<dbReference type="SUPFAM" id="SSF50129">
    <property type="entry name" value="GroES-like"/>
    <property type="match status" value="1"/>
</dbReference>
<comment type="caution">
    <text evidence="7">The sequence shown here is derived from an EMBL/GenBank/DDBJ whole genome shotgun (WGS) entry which is preliminary data.</text>
</comment>
<keyword evidence="4" id="KW-0862">Zinc</keyword>
<feature type="domain" description="Alcohol dehydrogenase-like N-terminal" evidence="6">
    <location>
        <begin position="8"/>
        <end position="69"/>
    </location>
</feature>
<evidence type="ECO:0000259" key="6">
    <source>
        <dbReference type="Pfam" id="PF08240"/>
    </source>
</evidence>
<evidence type="ECO:0000313" key="7">
    <source>
        <dbReference type="EMBL" id="GAH08582.1"/>
    </source>
</evidence>
<accession>X1CLF8</accession>
<evidence type="ECO:0000256" key="1">
    <source>
        <dbReference type="ARBA" id="ARBA00001947"/>
    </source>
</evidence>
<proteinExistence type="inferred from homology"/>
<dbReference type="GO" id="GO:0016491">
    <property type="term" value="F:oxidoreductase activity"/>
    <property type="evidence" value="ECO:0007669"/>
    <property type="project" value="UniProtKB-KW"/>
</dbReference>
<dbReference type="Gene3D" id="3.90.180.10">
    <property type="entry name" value="Medium-chain alcohol dehydrogenases, catalytic domain"/>
    <property type="match status" value="1"/>
</dbReference>
<dbReference type="InterPro" id="IPR011032">
    <property type="entry name" value="GroES-like_sf"/>
</dbReference>
<evidence type="ECO:0000256" key="2">
    <source>
        <dbReference type="ARBA" id="ARBA00008072"/>
    </source>
</evidence>
<dbReference type="GO" id="GO:0046872">
    <property type="term" value="F:metal ion binding"/>
    <property type="evidence" value="ECO:0007669"/>
    <property type="project" value="UniProtKB-KW"/>
</dbReference>
<protein>
    <recommendedName>
        <fullName evidence="6">Alcohol dehydrogenase-like N-terminal domain-containing protein</fullName>
    </recommendedName>
</protein>
<evidence type="ECO:0000256" key="3">
    <source>
        <dbReference type="ARBA" id="ARBA00022723"/>
    </source>
</evidence>
<dbReference type="Pfam" id="PF08240">
    <property type="entry name" value="ADH_N"/>
    <property type="match status" value="1"/>
</dbReference>
<dbReference type="AlphaFoldDB" id="X1CLF8"/>
<keyword evidence="5" id="KW-0560">Oxidoreductase</keyword>
<sequence>IGIKKTLHTITGKVETGLPTGYSVSGVVVAIGSEVNKFQVGEYVAAAGAGLANHAEFVNVPENLVVRIPQGMDFQKASTISLGGIALQGVRRIDLRIGEFCVIIGAGILPYSYSQSSAHMHKDNQYL</sequence>
<dbReference type="PANTHER" id="PTHR43350:SF19">
    <property type="entry name" value="D-GULOSIDE 3-DEHYDROGENASE"/>
    <property type="match status" value="1"/>
</dbReference>
<dbReference type="InterPro" id="IPR013154">
    <property type="entry name" value="ADH-like_N"/>
</dbReference>
<evidence type="ECO:0000256" key="4">
    <source>
        <dbReference type="ARBA" id="ARBA00022833"/>
    </source>
</evidence>
<dbReference type="EMBL" id="BART01038887">
    <property type="protein sequence ID" value="GAH08582.1"/>
    <property type="molecule type" value="Genomic_DNA"/>
</dbReference>
<evidence type="ECO:0000256" key="5">
    <source>
        <dbReference type="ARBA" id="ARBA00023002"/>
    </source>
</evidence>
<dbReference type="PANTHER" id="PTHR43350">
    <property type="entry name" value="NAD-DEPENDENT ALCOHOL DEHYDROGENASE"/>
    <property type="match status" value="1"/>
</dbReference>
<keyword evidence="3" id="KW-0479">Metal-binding</keyword>
<organism evidence="7">
    <name type="scientific">marine sediment metagenome</name>
    <dbReference type="NCBI Taxonomy" id="412755"/>
    <lineage>
        <taxon>unclassified sequences</taxon>
        <taxon>metagenomes</taxon>
        <taxon>ecological metagenomes</taxon>
    </lineage>
</organism>